<keyword evidence="1" id="KW-0812">Transmembrane</keyword>
<feature type="transmembrane region" description="Helical" evidence="1">
    <location>
        <begin position="102"/>
        <end position="126"/>
    </location>
</feature>
<sequence>MPAFSRGCFLRLQLPLRQLRQLQPLPSFPKCYQARSFSASVLRAAKPTRTSPAIKSSFPKDKPSYAPLKASPNKTSVHQTYQTTLALKSHPTPLYEAPSHTLFILTSYGGAFFFLVYSGYACYTYFDAPAGIPVYVPYAFGGAGFLMAAFAGWLMLGPAKIIRSITAVPKRLGASAGKSAKGPRIASQGTAPELELEVELRKMFPMPFFPARKIYCKPREFIVSEALARPPPALSPAEMREMKMAEEEDRQRLLEYERSHILTAPFRHANKAFFELFQSMRRAWTREGFHRVEIKGKFYKFDTTGGWALDNGRALIRLAAVKRKP</sequence>
<dbReference type="GeneID" id="43593312"/>
<dbReference type="STRING" id="2656787.A0A370TY79"/>
<feature type="transmembrane region" description="Helical" evidence="1">
    <location>
        <begin position="138"/>
        <end position="156"/>
    </location>
</feature>
<accession>A0A370TY79</accession>
<keyword evidence="3" id="KW-1185">Reference proteome</keyword>
<reference evidence="2 3" key="1">
    <citation type="journal article" date="2018" name="IMA Fungus">
        <title>IMA Genome-F 9: Draft genome sequence of Annulohypoxylon stygium, Aspergillus mulundensis, Berkeleyomyces basicola (syn. Thielaviopsis basicola), Ceratocystis smalleyi, two Cercospora beticola strains, Coleophoma cylindrospora, Fusarium fracticaudum, Phialophora cf. hyalina, and Morchella septimelata.</title>
        <authorList>
            <person name="Wingfield B.D."/>
            <person name="Bills G.F."/>
            <person name="Dong Y."/>
            <person name="Huang W."/>
            <person name="Nel W.J."/>
            <person name="Swalarsk-Parry B.S."/>
            <person name="Vaghefi N."/>
            <person name="Wilken P.M."/>
            <person name="An Z."/>
            <person name="de Beer Z.W."/>
            <person name="De Vos L."/>
            <person name="Chen L."/>
            <person name="Duong T.A."/>
            <person name="Gao Y."/>
            <person name="Hammerbacher A."/>
            <person name="Kikkert J.R."/>
            <person name="Li Y."/>
            <person name="Li H."/>
            <person name="Li K."/>
            <person name="Li Q."/>
            <person name="Liu X."/>
            <person name="Ma X."/>
            <person name="Naidoo K."/>
            <person name="Pethybridge S.J."/>
            <person name="Sun J."/>
            <person name="Steenkamp E.T."/>
            <person name="van der Nest M.A."/>
            <person name="van Wyk S."/>
            <person name="Wingfield M.J."/>
            <person name="Xiong C."/>
            <person name="Yue Q."/>
            <person name="Zhang X."/>
        </authorList>
    </citation>
    <scope>NUCLEOTIDE SEQUENCE [LARGE SCALE GENOMIC DNA]</scope>
    <source>
        <strain evidence="2 3">BP 5553</strain>
    </source>
</reference>
<evidence type="ECO:0000313" key="2">
    <source>
        <dbReference type="EMBL" id="RDL40484.1"/>
    </source>
</evidence>
<dbReference type="AlphaFoldDB" id="A0A370TY79"/>
<dbReference type="Proteomes" id="UP000254866">
    <property type="component" value="Unassembled WGS sequence"/>
</dbReference>
<dbReference type="RefSeq" id="XP_031873140.1">
    <property type="nucleotide sequence ID" value="XM_032009086.1"/>
</dbReference>
<keyword evidence="1" id="KW-1133">Transmembrane helix</keyword>
<evidence type="ECO:0000256" key="1">
    <source>
        <dbReference type="SAM" id="Phobius"/>
    </source>
</evidence>
<dbReference type="OrthoDB" id="4140442at2759"/>
<dbReference type="EMBL" id="NPIC01000001">
    <property type="protein sequence ID" value="RDL40484.1"/>
    <property type="molecule type" value="Genomic_DNA"/>
</dbReference>
<comment type="caution">
    <text evidence="2">The sequence shown here is derived from an EMBL/GenBank/DDBJ whole genome shotgun (WGS) entry which is preliminary data.</text>
</comment>
<organism evidence="2 3">
    <name type="scientific">Venustampulla echinocandica</name>
    <dbReference type="NCBI Taxonomy" id="2656787"/>
    <lineage>
        <taxon>Eukaryota</taxon>
        <taxon>Fungi</taxon>
        <taxon>Dikarya</taxon>
        <taxon>Ascomycota</taxon>
        <taxon>Pezizomycotina</taxon>
        <taxon>Leotiomycetes</taxon>
        <taxon>Helotiales</taxon>
        <taxon>Pleuroascaceae</taxon>
        <taxon>Venustampulla</taxon>
    </lineage>
</organism>
<name>A0A370TY79_9HELO</name>
<proteinExistence type="predicted"/>
<keyword evidence="1" id="KW-0472">Membrane</keyword>
<evidence type="ECO:0000313" key="3">
    <source>
        <dbReference type="Proteomes" id="UP000254866"/>
    </source>
</evidence>
<protein>
    <submittedName>
        <fullName evidence="2">Uncharacterized protein</fullName>
    </submittedName>
</protein>
<gene>
    <name evidence="2" type="ORF">BP5553_00463</name>
</gene>